<keyword evidence="6" id="KW-1185">Reference proteome</keyword>
<protein>
    <submittedName>
        <fullName evidence="7">Uncharacterized protein LOC104719381</fullName>
    </submittedName>
</protein>
<dbReference type="SMART" id="SM00184">
    <property type="entry name" value="RING"/>
    <property type="match status" value="1"/>
</dbReference>
<organism evidence="6 7">
    <name type="scientific">Camelina sativa</name>
    <name type="common">False flax</name>
    <name type="synonym">Myagrum sativum</name>
    <dbReference type="NCBI Taxonomy" id="90675"/>
    <lineage>
        <taxon>Eukaryota</taxon>
        <taxon>Viridiplantae</taxon>
        <taxon>Streptophyta</taxon>
        <taxon>Embryophyta</taxon>
        <taxon>Tracheophyta</taxon>
        <taxon>Spermatophyta</taxon>
        <taxon>Magnoliopsida</taxon>
        <taxon>eudicotyledons</taxon>
        <taxon>Gunneridae</taxon>
        <taxon>Pentapetalae</taxon>
        <taxon>rosids</taxon>
        <taxon>malvids</taxon>
        <taxon>Brassicales</taxon>
        <taxon>Brassicaceae</taxon>
        <taxon>Camelineae</taxon>
        <taxon>Camelina</taxon>
    </lineage>
</organism>
<sequence>MEKYILSIKVTASVSNLAMNEESKNIVKIYQEIVIDESMEDESGIVTLLNSSEKPLVPNSYIHLFPRSFTSSHLSDLLCDEQVSVPPMTEEEDVPCCGYIGKQIARQINHSFANDVSLREPVFVTVGVKFIWEIRVIFSPVGSVPRGASAEVLQRLSEEQSVDSPCSICTPDSTCSICFENFSGIIIRMPRCLHMFHKDCLFKWLVRQNSCPLCRGVPYEEETQDLGLRLRRFWSSV</sequence>
<dbReference type="Gene3D" id="3.30.40.10">
    <property type="entry name" value="Zinc/RING finger domain, C3HC4 (zinc finger)"/>
    <property type="match status" value="1"/>
</dbReference>
<dbReference type="InterPro" id="IPR051834">
    <property type="entry name" value="RING_finger_E3_ligase"/>
</dbReference>
<evidence type="ECO:0000256" key="4">
    <source>
        <dbReference type="PROSITE-ProRule" id="PRU00175"/>
    </source>
</evidence>
<evidence type="ECO:0000256" key="2">
    <source>
        <dbReference type="ARBA" id="ARBA00022771"/>
    </source>
</evidence>
<accession>A0ABM0U4A7</accession>
<reference evidence="6" key="1">
    <citation type="journal article" date="2014" name="Nat. Commun.">
        <title>The emerging biofuel crop Camelina sativa retains a highly undifferentiated hexaploid genome structure.</title>
        <authorList>
            <person name="Kagale S."/>
            <person name="Koh C."/>
            <person name="Nixon J."/>
            <person name="Bollina V."/>
            <person name="Clarke W.E."/>
            <person name="Tuteja R."/>
            <person name="Spillane C."/>
            <person name="Robinson S.J."/>
            <person name="Links M.G."/>
            <person name="Clarke C."/>
            <person name="Higgins E.E."/>
            <person name="Huebert T."/>
            <person name="Sharpe A.G."/>
            <person name="Parkin I.A."/>
        </authorList>
    </citation>
    <scope>NUCLEOTIDE SEQUENCE [LARGE SCALE GENOMIC DNA]</scope>
    <source>
        <strain evidence="6">cv. DH55</strain>
    </source>
</reference>
<dbReference type="InterPro" id="IPR013083">
    <property type="entry name" value="Znf_RING/FYVE/PHD"/>
</dbReference>
<keyword evidence="1" id="KW-0479">Metal-binding</keyword>
<evidence type="ECO:0000256" key="3">
    <source>
        <dbReference type="ARBA" id="ARBA00022833"/>
    </source>
</evidence>
<name>A0ABM0U4A7_CAMSA</name>
<evidence type="ECO:0000256" key="1">
    <source>
        <dbReference type="ARBA" id="ARBA00022723"/>
    </source>
</evidence>
<evidence type="ECO:0000259" key="5">
    <source>
        <dbReference type="PROSITE" id="PS50089"/>
    </source>
</evidence>
<evidence type="ECO:0000313" key="6">
    <source>
        <dbReference type="Proteomes" id="UP000694864"/>
    </source>
</evidence>
<dbReference type="PROSITE" id="PS50089">
    <property type="entry name" value="ZF_RING_2"/>
    <property type="match status" value="1"/>
</dbReference>
<dbReference type="Proteomes" id="UP000694864">
    <property type="component" value="Chromosome 10"/>
</dbReference>
<dbReference type="SUPFAM" id="SSF57850">
    <property type="entry name" value="RING/U-box"/>
    <property type="match status" value="1"/>
</dbReference>
<keyword evidence="2 4" id="KW-0863">Zinc-finger</keyword>
<dbReference type="GeneID" id="104719381"/>
<dbReference type="RefSeq" id="XP_010435600.2">
    <property type="nucleotide sequence ID" value="XM_010437298.2"/>
</dbReference>
<dbReference type="Pfam" id="PF13639">
    <property type="entry name" value="zf-RING_2"/>
    <property type="match status" value="1"/>
</dbReference>
<evidence type="ECO:0000313" key="7">
    <source>
        <dbReference type="RefSeq" id="XP_010435600.2"/>
    </source>
</evidence>
<gene>
    <name evidence="7" type="primary">LOC104719381</name>
</gene>
<dbReference type="PANTHER" id="PTHR45931:SF16">
    <property type="entry name" value="RING_U-BOX SUPERFAMILY PROTEIN"/>
    <property type="match status" value="1"/>
</dbReference>
<dbReference type="PANTHER" id="PTHR45931">
    <property type="entry name" value="SI:CH211-59O9.10"/>
    <property type="match status" value="1"/>
</dbReference>
<proteinExistence type="predicted"/>
<feature type="domain" description="RING-type" evidence="5">
    <location>
        <begin position="175"/>
        <end position="215"/>
    </location>
</feature>
<dbReference type="InterPro" id="IPR001841">
    <property type="entry name" value="Znf_RING"/>
</dbReference>
<reference evidence="7" key="2">
    <citation type="submission" date="2025-08" db="UniProtKB">
        <authorList>
            <consortium name="RefSeq"/>
        </authorList>
    </citation>
    <scope>IDENTIFICATION</scope>
    <source>
        <tissue evidence="7">Leaf</tissue>
    </source>
</reference>
<keyword evidence="3" id="KW-0862">Zinc</keyword>